<accession>A0A4Y7T8J3</accession>
<gene>
    <name evidence="2" type="ORF">FA13DRAFT_1710785</name>
</gene>
<sequence length="165" mass="18131">MPAKWSGPLLCRLSSSSPFTPTDRTRRSSAQRSVISLLGSYSLAGAIKRPPTITVDLHAAIVIGDQIGVDPRPRAPRIRITPVELNKEVPRFGEWSSAATSAYTLWAGQQVLFIVAQDCGEVAWTEWFWPPSVQEEEEELQVNLGVPPKRKLEAASPSSGPGRRR</sequence>
<proteinExistence type="predicted"/>
<reference evidence="2 3" key="1">
    <citation type="journal article" date="2019" name="Nat. Ecol. Evol.">
        <title>Megaphylogeny resolves global patterns of mushroom evolution.</title>
        <authorList>
            <person name="Varga T."/>
            <person name="Krizsan K."/>
            <person name="Foldi C."/>
            <person name="Dima B."/>
            <person name="Sanchez-Garcia M."/>
            <person name="Sanchez-Ramirez S."/>
            <person name="Szollosi G.J."/>
            <person name="Szarkandi J.G."/>
            <person name="Papp V."/>
            <person name="Albert L."/>
            <person name="Andreopoulos W."/>
            <person name="Angelini C."/>
            <person name="Antonin V."/>
            <person name="Barry K.W."/>
            <person name="Bougher N.L."/>
            <person name="Buchanan P."/>
            <person name="Buyck B."/>
            <person name="Bense V."/>
            <person name="Catcheside P."/>
            <person name="Chovatia M."/>
            <person name="Cooper J."/>
            <person name="Damon W."/>
            <person name="Desjardin D."/>
            <person name="Finy P."/>
            <person name="Geml J."/>
            <person name="Haridas S."/>
            <person name="Hughes K."/>
            <person name="Justo A."/>
            <person name="Karasinski D."/>
            <person name="Kautmanova I."/>
            <person name="Kiss B."/>
            <person name="Kocsube S."/>
            <person name="Kotiranta H."/>
            <person name="LaButti K.M."/>
            <person name="Lechner B.E."/>
            <person name="Liimatainen K."/>
            <person name="Lipzen A."/>
            <person name="Lukacs Z."/>
            <person name="Mihaltcheva S."/>
            <person name="Morgado L.N."/>
            <person name="Niskanen T."/>
            <person name="Noordeloos M.E."/>
            <person name="Ohm R.A."/>
            <person name="Ortiz-Santana B."/>
            <person name="Ovrebo C."/>
            <person name="Racz N."/>
            <person name="Riley R."/>
            <person name="Savchenko A."/>
            <person name="Shiryaev A."/>
            <person name="Soop K."/>
            <person name="Spirin V."/>
            <person name="Szebenyi C."/>
            <person name="Tomsovsky M."/>
            <person name="Tulloss R.E."/>
            <person name="Uehling J."/>
            <person name="Grigoriev I.V."/>
            <person name="Vagvolgyi C."/>
            <person name="Papp T."/>
            <person name="Martin F.M."/>
            <person name="Miettinen O."/>
            <person name="Hibbett D.S."/>
            <person name="Nagy L.G."/>
        </authorList>
    </citation>
    <scope>NUCLEOTIDE SEQUENCE [LARGE SCALE GENOMIC DNA]</scope>
    <source>
        <strain evidence="2 3">FP101781</strain>
    </source>
</reference>
<evidence type="ECO:0000256" key="1">
    <source>
        <dbReference type="SAM" id="MobiDB-lite"/>
    </source>
</evidence>
<comment type="caution">
    <text evidence="2">The sequence shown here is derived from an EMBL/GenBank/DDBJ whole genome shotgun (WGS) entry which is preliminary data.</text>
</comment>
<organism evidence="2 3">
    <name type="scientific">Coprinellus micaceus</name>
    <name type="common">Glistening ink-cap mushroom</name>
    <name type="synonym">Coprinus micaceus</name>
    <dbReference type="NCBI Taxonomy" id="71717"/>
    <lineage>
        <taxon>Eukaryota</taxon>
        <taxon>Fungi</taxon>
        <taxon>Dikarya</taxon>
        <taxon>Basidiomycota</taxon>
        <taxon>Agaricomycotina</taxon>
        <taxon>Agaricomycetes</taxon>
        <taxon>Agaricomycetidae</taxon>
        <taxon>Agaricales</taxon>
        <taxon>Agaricineae</taxon>
        <taxon>Psathyrellaceae</taxon>
        <taxon>Coprinellus</taxon>
    </lineage>
</organism>
<evidence type="ECO:0000313" key="3">
    <source>
        <dbReference type="Proteomes" id="UP000298030"/>
    </source>
</evidence>
<name>A0A4Y7T8J3_COPMI</name>
<protein>
    <submittedName>
        <fullName evidence="2">Uncharacterized protein</fullName>
    </submittedName>
</protein>
<dbReference type="Proteomes" id="UP000298030">
    <property type="component" value="Unassembled WGS sequence"/>
</dbReference>
<feature type="region of interest" description="Disordered" evidence="1">
    <location>
        <begin position="139"/>
        <end position="165"/>
    </location>
</feature>
<dbReference type="AlphaFoldDB" id="A0A4Y7T8J3"/>
<keyword evidence="3" id="KW-1185">Reference proteome</keyword>
<evidence type="ECO:0000313" key="2">
    <source>
        <dbReference type="EMBL" id="TEB29922.1"/>
    </source>
</evidence>
<dbReference type="EMBL" id="QPFP01000025">
    <property type="protein sequence ID" value="TEB29922.1"/>
    <property type="molecule type" value="Genomic_DNA"/>
</dbReference>